<dbReference type="Proteomes" id="UP000742098">
    <property type="component" value="Unassembled WGS sequence"/>
</dbReference>
<organism evidence="7 8">
    <name type="scientific">Butyricimonas virosa</name>
    <dbReference type="NCBI Taxonomy" id="544645"/>
    <lineage>
        <taxon>Bacteria</taxon>
        <taxon>Pseudomonadati</taxon>
        <taxon>Bacteroidota</taxon>
        <taxon>Bacteroidia</taxon>
        <taxon>Bacteroidales</taxon>
        <taxon>Odoribacteraceae</taxon>
        <taxon>Butyricimonas</taxon>
    </lineage>
</organism>
<dbReference type="AlphaFoldDB" id="A0A921KZI0"/>
<dbReference type="PANTHER" id="PTHR42852">
    <property type="entry name" value="THIOL:DISULFIDE INTERCHANGE PROTEIN DSBE"/>
    <property type="match status" value="1"/>
</dbReference>
<evidence type="ECO:0000256" key="4">
    <source>
        <dbReference type="ARBA" id="ARBA00023284"/>
    </source>
</evidence>
<feature type="chain" id="PRO_5037850575" evidence="5">
    <location>
        <begin position="22"/>
        <end position="281"/>
    </location>
</feature>
<keyword evidence="5" id="KW-0732">Signal</keyword>
<comment type="caution">
    <text evidence="7">The sequence shown here is derived from an EMBL/GenBank/DDBJ whole genome shotgun (WGS) entry which is preliminary data.</text>
</comment>
<dbReference type="GO" id="GO:0030313">
    <property type="term" value="C:cell envelope"/>
    <property type="evidence" value="ECO:0007669"/>
    <property type="project" value="UniProtKB-SubCell"/>
</dbReference>
<sequence>MITRFILVIALSCFSLLNVFGQSELAKFQQEMKKIETEEGKYRDVIWGKDKDKYTQAQKDSVYLLLKKVREKKLAFARKALDEHRDDVSFLWVLDVYVHNFLTLDELEAELQKFSAGVQTTEKWQDKMDFVKYARLNQVGNKCIDFAVKGHDEKEIRLSELLKKHKLVLIDFWASWCKACRVTMPHLKEIYPQYKAKGVEFFSVSLDDKEEAWKKAYADEALPWIDGSNLLGWKDPIAKQYAIRGIPHKILIGSDGTIVSLDLNGLNAVEKAIDEYLAKMK</sequence>
<name>A0A921KZI0_9BACT</name>
<evidence type="ECO:0000259" key="6">
    <source>
        <dbReference type="PROSITE" id="PS51352"/>
    </source>
</evidence>
<keyword evidence="3" id="KW-1015">Disulfide bond</keyword>
<dbReference type="GO" id="GO:0017004">
    <property type="term" value="P:cytochrome complex assembly"/>
    <property type="evidence" value="ECO:0007669"/>
    <property type="project" value="UniProtKB-KW"/>
</dbReference>
<dbReference type="InterPro" id="IPR013766">
    <property type="entry name" value="Thioredoxin_domain"/>
</dbReference>
<accession>A0A921KZI0</accession>
<reference evidence="7" key="1">
    <citation type="journal article" date="2021" name="PeerJ">
        <title>Extensive microbial diversity within the chicken gut microbiome revealed by metagenomics and culture.</title>
        <authorList>
            <person name="Gilroy R."/>
            <person name="Ravi A."/>
            <person name="Getino M."/>
            <person name="Pursley I."/>
            <person name="Horton D.L."/>
            <person name="Alikhan N.F."/>
            <person name="Baker D."/>
            <person name="Gharbi K."/>
            <person name="Hall N."/>
            <person name="Watson M."/>
            <person name="Adriaenssens E.M."/>
            <person name="Foster-Nyarko E."/>
            <person name="Jarju S."/>
            <person name="Secka A."/>
            <person name="Antonio M."/>
            <person name="Oren A."/>
            <person name="Chaudhuri R.R."/>
            <person name="La Ragione R."/>
            <person name="Hildebrand F."/>
            <person name="Pallen M.J."/>
        </authorList>
    </citation>
    <scope>NUCLEOTIDE SEQUENCE</scope>
    <source>
        <strain evidence="7">6966</strain>
    </source>
</reference>
<dbReference type="InterPro" id="IPR000866">
    <property type="entry name" value="AhpC/TSA"/>
</dbReference>
<dbReference type="InterPro" id="IPR050553">
    <property type="entry name" value="Thioredoxin_ResA/DsbE_sf"/>
</dbReference>
<evidence type="ECO:0000256" key="1">
    <source>
        <dbReference type="ARBA" id="ARBA00004196"/>
    </source>
</evidence>
<reference evidence="7" key="2">
    <citation type="submission" date="2021-09" db="EMBL/GenBank/DDBJ databases">
        <authorList>
            <person name="Gilroy R."/>
        </authorList>
    </citation>
    <scope>NUCLEOTIDE SEQUENCE</scope>
    <source>
        <strain evidence="7">6966</strain>
    </source>
</reference>
<dbReference type="CDD" id="cd02966">
    <property type="entry name" value="TlpA_like_family"/>
    <property type="match status" value="1"/>
</dbReference>
<keyword evidence="4" id="KW-0676">Redox-active center</keyword>
<evidence type="ECO:0000313" key="8">
    <source>
        <dbReference type="Proteomes" id="UP000742098"/>
    </source>
</evidence>
<dbReference type="PROSITE" id="PS51352">
    <property type="entry name" value="THIOREDOXIN_2"/>
    <property type="match status" value="1"/>
</dbReference>
<evidence type="ECO:0000256" key="3">
    <source>
        <dbReference type="ARBA" id="ARBA00023157"/>
    </source>
</evidence>
<dbReference type="EMBL" id="DYVS01000261">
    <property type="protein sequence ID" value="HJF71841.1"/>
    <property type="molecule type" value="Genomic_DNA"/>
</dbReference>
<evidence type="ECO:0000256" key="2">
    <source>
        <dbReference type="ARBA" id="ARBA00022748"/>
    </source>
</evidence>
<dbReference type="InterPro" id="IPR036249">
    <property type="entry name" value="Thioredoxin-like_sf"/>
</dbReference>
<evidence type="ECO:0000256" key="5">
    <source>
        <dbReference type="SAM" id="SignalP"/>
    </source>
</evidence>
<dbReference type="Pfam" id="PF00578">
    <property type="entry name" value="AhpC-TSA"/>
    <property type="match status" value="1"/>
</dbReference>
<dbReference type="PANTHER" id="PTHR42852:SF6">
    <property type="entry name" value="THIOL:DISULFIDE INTERCHANGE PROTEIN DSBE"/>
    <property type="match status" value="1"/>
</dbReference>
<feature type="signal peptide" evidence="5">
    <location>
        <begin position="1"/>
        <end position="21"/>
    </location>
</feature>
<comment type="subcellular location">
    <subcellularLocation>
        <location evidence="1">Cell envelope</location>
    </subcellularLocation>
</comment>
<feature type="domain" description="Thioredoxin" evidence="6">
    <location>
        <begin position="137"/>
        <end position="281"/>
    </location>
</feature>
<dbReference type="Gene3D" id="3.40.30.10">
    <property type="entry name" value="Glutaredoxin"/>
    <property type="match status" value="1"/>
</dbReference>
<dbReference type="SUPFAM" id="SSF52833">
    <property type="entry name" value="Thioredoxin-like"/>
    <property type="match status" value="1"/>
</dbReference>
<keyword evidence="2" id="KW-0201">Cytochrome c-type biogenesis</keyword>
<proteinExistence type="predicted"/>
<gene>
    <name evidence="7" type="ORF">K8V05_13895</name>
</gene>
<evidence type="ECO:0000313" key="7">
    <source>
        <dbReference type="EMBL" id="HJF71841.1"/>
    </source>
</evidence>
<protein>
    <submittedName>
        <fullName evidence="7">TlpA family protein disulfide reductase</fullName>
    </submittedName>
</protein>